<protein>
    <submittedName>
        <fullName evidence="1">Uncharacterized protein</fullName>
    </submittedName>
</protein>
<proteinExistence type="predicted"/>
<accession>A0A9W9JCX2</accession>
<dbReference type="AlphaFoldDB" id="A0A9W9JCX2"/>
<comment type="caution">
    <text evidence="1">The sequence shown here is derived from an EMBL/GenBank/DDBJ whole genome shotgun (WGS) entry which is preliminary data.</text>
</comment>
<gene>
    <name evidence="1" type="ORF">N7449_008787</name>
</gene>
<dbReference type="Proteomes" id="UP001150942">
    <property type="component" value="Unassembled WGS sequence"/>
</dbReference>
<organism evidence="1 2">
    <name type="scientific">Penicillium cf. viridicatum</name>
    <dbReference type="NCBI Taxonomy" id="2972119"/>
    <lineage>
        <taxon>Eukaryota</taxon>
        <taxon>Fungi</taxon>
        <taxon>Dikarya</taxon>
        <taxon>Ascomycota</taxon>
        <taxon>Pezizomycotina</taxon>
        <taxon>Eurotiomycetes</taxon>
        <taxon>Eurotiomycetidae</taxon>
        <taxon>Eurotiales</taxon>
        <taxon>Aspergillaceae</taxon>
        <taxon>Penicillium</taxon>
    </lineage>
</organism>
<evidence type="ECO:0000313" key="2">
    <source>
        <dbReference type="Proteomes" id="UP001150942"/>
    </source>
</evidence>
<reference evidence="1" key="1">
    <citation type="submission" date="2022-11" db="EMBL/GenBank/DDBJ databases">
        <authorList>
            <person name="Petersen C."/>
        </authorList>
    </citation>
    <scope>NUCLEOTIDE SEQUENCE</scope>
    <source>
        <strain evidence="1">IBT 20477</strain>
    </source>
</reference>
<keyword evidence="2" id="KW-1185">Reference proteome</keyword>
<dbReference type="EMBL" id="JAPQKQ010000006">
    <property type="protein sequence ID" value="KAJ5192645.1"/>
    <property type="molecule type" value="Genomic_DNA"/>
</dbReference>
<name>A0A9W9JCX2_9EURO</name>
<sequence length="85" mass="9582">MRTGGEEGVVRFYAFYVQSRTMERLVQNEAQTCSYLGIVAPLWYDLEDAVARTLEICAAPINGALLWQKFSLPLRLLGIEDEING</sequence>
<evidence type="ECO:0000313" key="1">
    <source>
        <dbReference type="EMBL" id="KAJ5192645.1"/>
    </source>
</evidence>
<reference evidence="1" key="2">
    <citation type="journal article" date="2023" name="IMA Fungus">
        <title>Comparative genomic study of the Penicillium genus elucidates a diverse pangenome and 15 lateral gene transfer events.</title>
        <authorList>
            <person name="Petersen C."/>
            <person name="Sorensen T."/>
            <person name="Nielsen M.R."/>
            <person name="Sondergaard T.E."/>
            <person name="Sorensen J.L."/>
            <person name="Fitzpatrick D.A."/>
            <person name="Frisvad J.C."/>
            <person name="Nielsen K.L."/>
        </authorList>
    </citation>
    <scope>NUCLEOTIDE SEQUENCE</scope>
    <source>
        <strain evidence="1">IBT 20477</strain>
    </source>
</reference>